<organism evidence="4 5">
    <name type="scientific">Psophocarpus tetragonolobus</name>
    <name type="common">Winged bean</name>
    <name type="synonym">Dolichos tetragonolobus</name>
    <dbReference type="NCBI Taxonomy" id="3891"/>
    <lineage>
        <taxon>Eukaryota</taxon>
        <taxon>Viridiplantae</taxon>
        <taxon>Streptophyta</taxon>
        <taxon>Embryophyta</taxon>
        <taxon>Tracheophyta</taxon>
        <taxon>Spermatophyta</taxon>
        <taxon>Magnoliopsida</taxon>
        <taxon>eudicotyledons</taxon>
        <taxon>Gunneridae</taxon>
        <taxon>Pentapetalae</taxon>
        <taxon>rosids</taxon>
        <taxon>fabids</taxon>
        <taxon>Fabales</taxon>
        <taxon>Fabaceae</taxon>
        <taxon>Papilionoideae</taxon>
        <taxon>50 kb inversion clade</taxon>
        <taxon>NPAAA clade</taxon>
        <taxon>indigoferoid/millettioid clade</taxon>
        <taxon>Phaseoleae</taxon>
        <taxon>Psophocarpus</taxon>
    </lineage>
</organism>
<keyword evidence="2" id="KW-0539">Nucleus</keyword>
<name>A0AAN9RXR6_PSOTE</name>
<proteinExistence type="predicted"/>
<comment type="caution">
    <text evidence="4">The sequence shown here is derived from an EMBL/GenBank/DDBJ whole genome shotgun (WGS) entry which is preliminary data.</text>
</comment>
<gene>
    <name evidence="4" type="ORF">VNO78_30659</name>
</gene>
<keyword evidence="5" id="KW-1185">Reference proteome</keyword>
<evidence type="ECO:0000313" key="5">
    <source>
        <dbReference type="Proteomes" id="UP001386955"/>
    </source>
</evidence>
<sequence length="140" mass="15331">MDSAKKIRNSSINVNASLAAYDYLNVEEGCDYNYNLQAMSIEYVSSPNSSNVSSLSSSSCGEPLSDFSELMAQLPIKRGLSKYYKGKSRTFTSLSDVRCVEDLSKGEIPQKKRAHSPLHTPKSNISKKVGKSSCFTSLLS</sequence>
<dbReference type="EMBL" id="JAYMYS010000008">
    <property type="protein sequence ID" value="KAK7384956.1"/>
    <property type="molecule type" value="Genomic_DNA"/>
</dbReference>
<evidence type="ECO:0000313" key="4">
    <source>
        <dbReference type="EMBL" id="KAK7384956.1"/>
    </source>
</evidence>
<evidence type="ECO:0008006" key="6">
    <source>
        <dbReference type="Google" id="ProtNLM"/>
    </source>
</evidence>
<dbReference type="GO" id="GO:0005634">
    <property type="term" value="C:nucleus"/>
    <property type="evidence" value="ECO:0007669"/>
    <property type="project" value="UniProtKB-SubCell"/>
</dbReference>
<evidence type="ECO:0000256" key="3">
    <source>
        <dbReference type="SAM" id="MobiDB-lite"/>
    </source>
</evidence>
<feature type="region of interest" description="Disordered" evidence="3">
    <location>
        <begin position="108"/>
        <end position="140"/>
    </location>
</feature>
<evidence type="ECO:0000256" key="1">
    <source>
        <dbReference type="ARBA" id="ARBA00004123"/>
    </source>
</evidence>
<dbReference type="Proteomes" id="UP001386955">
    <property type="component" value="Unassembled WGS sequence"/>
</dbReference>
<dbReference type="AlphaFoldDB" id="A0AAN9RXR6"/>
<evidence type="ECO:0000256" key="2">
    <source>
        <dbReference type="ARBA" id="ARBA00023242"/>
    </source>
</evidence>
<accession>A0AAN9RXR6</accession>
<dbReference type="GO" id="GO:0006950">
    <property type="term" value="P:response to stress"/>
    <property type="evidence" value="ECO:0007669"/>
    <property type="project" value="UniProtKB-ARBA"/>
</dbReference>
<reference evidence="4 5" key="1">
    <citation type="submission" date="2024-01" db="EMBL/GenBank/DDBJ databases">
        <title>The genomes of 5 underutilized Papilionoideae crops provide insights into root nodulation and disease resistanc.</title>
        <authorList>
            <person name="Jiang F."/>
        </authorList>
    </citation>
    <scope>NUCLEOTIDE SEQUENCE [LARGE SCALE GENOMIC DNA]</scope>
    <source>
        <strain evidence="4">DUOXIRENSHENG_FW03</strain>
        <tissue evidence="4">Leaves</tissue>
    </source>
</reference>
<dbReference type="PANTHER" id="PTHR33172">
    <property type="entry name" value="OS08G0516900 PROTEIN"/>
    <property type="match status" value="1"/>
</dbReference>
<dbReference type="PANTHER" id="PTHR33172:SF29">
    <property type="entry name" value="OS06G0559400 PROTEIN"/>
    <property type="match status" value="1"/>
</dbReference>
<comment type="subcellular location">
    <subcellularLocation>
        <location evidence="1">Nucleus</location>
    </subcellularLocation>
</comment>
<protein>
    <recommendedName>
        <fullName evidence="6">Oxidative stress 3</fullName>
    </recommendedName>
</protein>
<dbReference type="InterPro" id="IPR051992">
    <property type="entry name" value="OxStress_Response_Reg"/>
</dbReference>